<feature type="domain" description="NAD-dependent epimerase/dehydratase" evidence="3">
    <location>
        <begin position="4"/>
        <end position="229"/>
    </location>
</feature>
<evidence type="ECO:0000256" key="2">
    <source>
        <dbReference type="ARBA" id="ARBA00007637"/>
    </source>
</evidence>
<dbReference type="InterPro" id="IPR001509">
    <property type="entry name" value="Epimerase_deHydtase"/>
</dbReference>
<dbReference type="Proteomes" id="UP000254266">
    <property type="component" value="Unassembled WGS sequence"/>
</dbReference>
<proteinExistence type="inferred from homology"/>
<keyword evidence="5" id="KW-1185">Reference proteome</keyword>
<dbReference type="AlphaFoldDB" id="A0A370D9D2"/>
<sequence length="306" mass="33668">MNKVLIAGGAGFIGSHTADLLMEKGIKVRILDNLTSGHRSNLPDEHPLMEFVEGDIRDADTVKEVMKGITHVVHLAAQVSVVASLEDPEFSAQQNIIGFLNVLDAAKNEGVKKMVYASSAAIYGEPHSLPLTEDVPMKQLSPYGLEKKFNEDYADLYYRLYDFNSVGMRFFNVYGPRQDPKSPYAGVIALFMDRIKDKQPFVVNGDGEHTRDFIYVRDVARTNVAALELTYHGAVNVATGKKTSLLDLIDVLSDVSGNDAEFTHGEPREGDIVHSLADPSRMNNELKVVAETELKEGLGKLLDSVS</sequence>
<evidence type="ECO:0000313" key="4">
    <source>
        <dbReference type="EMBL" id="RDH80796.1"/>
    </source>
</evidence>
<dbReference type="PANTHER" id="PTHR43000">
    <property type="entry name" value="DTDP-D-GLUCOSE 4,6-DEHYDRATASE-RELATED"/>
    <property type="match status" value="1"/>
</dbReference>
<dbReference type="Pfam" id="PF01370">
    <property type="entry name" value="Epimerase"/>
    <property type="match status" value="1"/>
</dbReference>
<dbReference type="InterPro" id="IPR036291">
    <property type="entry name" value="NAD(P)-bd_dom_sf"/>
</dbReference>
<dbReference type="Gene3D" id="3.40.50.720">
    <property type="entry name" value="NAD(P)-binding Rossmann-like Domain"/>
    <property type="match status" value="1"/>
</dbReference>
<gene>
    <name evidence="4" type="ORF">DIZ80_17385</name>
</gene>
<evidence type="ECO:0000313" key="5">
    <source>
        <dbReference type="Proteomes" id="UP000254266"/>
    </source>
</evidence>
<dbReference type="Gene3D" id="3.90.25.10">
    <property type="entry name" value="UDP-galactose 4-epimerase, domain 1"/>
    <property type="match status" value="1"/>
</dbReference>
<comment type="similarity">
    <text evidence="2">Belongs to the NAD(P)-dependent epimerase/dehydratase family.</text>
</comment>
<organism evidence="4 5">
    <name type="scientific">endosymbiont of Galathealinum brachiosum</name>
    <dbReference type="NCBI Taxonomy" id="2200906"/>
    <lineage>
        <taxon>Bacteria</taxon>
        <taxon>Pseudomonadati</taxon>
        <taxon>Pseudomonadota</taxon>
        <taxon>Gammaproteobacteria</taxon>
        <taxon>sulfur-oxidizing symbionts</taxon>
    </lineage>
</organism>
<protein>
    <recommendedName>
        <fullName evidence="3">NAD-dependent epimerase/dehydratase domain-containing protein</fullName>
    </recommendedName>
</protein>
<evidence type="ECO:0000259" key="3">
    <source>
        <dbReference type="Pfam" id="PF01370"/>
    </source>
</evidence>
<name>A0A370D9D2_9GAMM</name>
<accession>A0A370D9D2</accession>
<evidence type="ECO:0000256" key="1">
    <source>
        <dbReference type="ARBA" id="ARBA00005125"/>
    </source>
</evidence>
<reference evidence="4 5" key="1">
    <citation type="journal article" date="2018" name="ISME J.">
        <title>Endosymbiont genomes yield clues of tubeworm success.</title>
        <authorList>
            <person name="Li Y."/>
            <person name="Liles M.R."/>
            <person name="Halanych K.M."/>
        </authorList>
    </citation>
    <scope>NUCLEOTIDE SEQUENCE [LARGE SCALE GENOMIC DNA]</scope>
    <source>
        <strain evidence="4">A1464</strain>
    </source>
</reference>
<dbReference type="SUPFAM" id="SSF51735">
    <property type="entry name" value="NAD(P)-binding Rossmann-fold domains"/>
    <property type="match status" value="1"/>
</dbReference>
<comment type="caution">
    <text evidence="4">The sequence shown here is derived from an EMBL/GenBank/DDBJ whole genome shotgun (WGS) entry which is preliminary data.</text>
</comment>
<dbReference type="EMBL" id="QFXC01000014">
    <property type="protein sequence ID" value="RDH80796.1"/>
    <property type="molecule type" value="Genomic_DNA"/>
</dbReference>
<comment type="pathway">
    <text evidence="1">Bacterial outer membrane biogenesis; LPS O-antigen biosynthesis.</text>
</comment>